<dbReference type="HOGENOM" id="CLU_014330_3_2_11"/>
<evidence type="ECO:0000256" key="1">
    <source>
        <dbReference type="ARBA" id="ARBA00006303"/>
    </source>
</evidence>
<dbReference type="InterPro" id="IPR004115">
    <property type="entry name" value="GAD-like_sf"/>
</dbReference>
<keyword evidence="2 7" id="KW-0436">Ligase</keyword>
<dbReference type="PANTHER" id="PTHR22594">
    <property type="entry name" value="ASPARTYL/LYSYL-TRNA SYNTHETASE"/>
    <property type="match status" value="1"/>
</dbReference>
<dbReference type="STRING" id="106370.Francci3_0692"/>
<gene>
    <name evidence="7" type="primary">aspS</name>
    <name evidence="10" type="ordered locus">Francci3_0692</name>
</gene>
<evidence type="ECO:0000259" key="9">
    <source>
        <dbReference type="PROSITE" id="PS50862"/>
    </source>
</evidence>
<evidence type="ECO:0000256" key="7">
    <source>
        <dbReference type="HAMAP-Rule" id="MF_00044"/>
    </source>
</evidence>
<keyword evidence="4 7" id="KW-0067">ATP-binding</keyword>
<feature type="binding site" evidence="7">
    <location>
        <position position="195"/>
    </location>
    <ligand>
        <name>L-aspartate</name>
        <dbReference type="ChEBI" id="CHEBI:29991"/>
    </ligand>
</feature>
<dbReference type="EMBL" id="CP000249">
    <property type="protein sequence ID" value="ABD10076.1"/>
    <property type="molecule type" value="Genomic_DNA"/>
</dbReference>
<dbReference type="GO" id="GO:0006422">
    <property type="term" value="P:aspartyl-tRNA aminoacylation"/>
    <property type="evidence" value="ECO:0007669"/>
    <property type="project" value="UniProtKB-UniRule"/>
</dbReference>
<feature type="domain" description="Aminoacyl-transfer RNA synthetases class-II family profile" evidence="9">
    <location>
        <begin position="162"/>
        <end position="571"/>
    </location>
</feature>
<dbReference type="HAMAP" id="MF_00044">
    <property type="entry name" value="Asp_tRNA_synth_type1"/>
    <property type="match status" value="1"/>
</dbReference>
<dbReference type="Proteomes" id="UP000001937">
    <property type="component" value="Chromosome"/>
</dbReference>
<keyword evidence="3 7" id="KW-0547">Nucleotide-binding</keyword>
<dbReference type="CDD" id="cd04317">
    <property type="entry name" value="EcAspRS_like_N"/>
    <property type="match status" value="1"/>
</dbReference>
<dbReference type="InterPro" id="IPR006195">
    <property type="entry name" value="aa-tRNA-synth_II"/>
</dbReference>
<dbReference type="CDD" id="cd00777">
    <property type="entry name" value="AspRS_core"/>
    <property type="match status" value="1"/>
</dbReference>
<evidence type="ECO:0000256" key="2">
    <source>
        <dbReference type="ARBA" id="ARBA00022598"/>
    </source>
</evidence>
<feature type="binding site" evidence="7">
    <location>
        <begin position="550"/>
        <end position="553"/>
    </location>
    <ligand>
        <name>ATP</name>
        <dbReference type="ChEBI" id="CHEBI:30616"/>
    </ligand>
</feature>
<comment type="subcellular location">
    <subcellularLocation>
        <location evidence="7">Cytoplasm</location>
    </subcellularLocation>
</comment>
<feature type="binding site" evidence="7">
    <location>
        <position position="241"/>
    </location>
    <ligand>
        <name>L-aspartate</name>
        <dbReference type="ChEBI" id="CHEBI:29991"/>
    </ligand>
</feature>
<dbReference type="NCBIfam" id="TIGR00459">
    <property type="entry name" value="aspS_bact"/>
    <property type="match status" value="1"/>
</dbReference>
<proteinExistence type="inferred from homology"/>
<dbReference type="InterPro" id="IPR029351">
    <property type="entry name" value="GAD_dom"/>
</dbReference>
<dbReference type="PANTHER" id="PTHR22594:SF5">
    <property type="entry name" value="ASPARTATE--TRNA LIGASE, MITOCHONDRIAL"/>
    <property type="match status" value="1"/>
</dbReference>
<keyword evidence="7" id="KW-0963">Cytoplasm</keyword>
<feature type="binding site" evidence="7">
    <location>
        <position position="505"/>
    </location>
    <ligand>
        <name>L-aspartate</name>
        <dbReference type="ChEBI" id="CHEBI:29991"/>
    </ligand>
</feature>
<dbReference type="SUPFAM" id="SSF55261">
    <property type="entry name" value="GAD domain-like"/>
    <property type="match status" value="1"/>
</dbReference>
<dbReference type="InterPro" id="IPR045864">
    <property type="entry name" value="aa-tRNA-synth_II/BPL/LPL"/>
</dbReference>
<dbReference type="Gene3D" id="2.40.50.140">
    <property type="entry name" value="Nucleic acid-binding proteins"/>
    <property type="match status" value="1"/>
</dbReference>
<dbReference type="eggNOG" id="COG0173">
    <property type="taxonomic scope" value="Bacteria"/>
</dbReference>
<dbReference type="KEGG" id="fra:Francci3_0692"/>
<keyword evidence="5 7" id="KW-0648">Protein biosynthesis</keyword>
<dbReference type="InterPro" id="IPR047090">
    <property type="entry name" value="AspRS_core"/>
</dbReference>
<keyword evidence="6 7" id="KW-0030">Aminoacyl-tRNA synthetase</keyword>
<feature type="site" description="Important for tRNA non-discrimination" evidence="7">
    <location>
        <position position="58"/>
    </location>
</feature>
<feature type="binding site" evidence="7">
    <location>
        <position position="464"/>
    </location>
    <ligand>
        <name>L-aspartate</name>
        <dbReference type="ChEBI" id="CHEBI:29991"/>
    </ligand>
</feature>
<dbReference type="GO" id="GO:0003676">
    <property type="term" value="F:nucleic acid binding"/>
    <property type="evidence" value="ECO:0007669"/>
    <property type="project" value="InterPro"/>
</dbReference>
<dbReference type="InterPro" id="IPR002312">
    <property type="entry name" value="Asp/Asn-tRNA-synth_IIb"/>
</dbReference>
<dbReference type="SUPFAM" id="SSF50249">
    <property type="entry name" value="Nucleic acid-binding proteins"/>
    <property type="match status" value="1"/>
</dbReference>
<evidence type="ECO:0000313" key="10">
    <source>
        <dbReference type="EMBL" id="ABD10076.1"/>
    </source>
</evidence>
<accession>Q2JF66</accession>
<dbReference type="InterPro" id="IPR012340">
    <property type="entry name" value="NA-bd_OB-fold"/>
</dbReference>
<feature type="binding site" evidence="7">
    <location>
        <begin position="241"/>
        <end position="243"/>
    </location>
    <ligand>
        <name>ATP</name>
        <dbReference type="ChEBI" id="CHEBI:30616"/>
    </ligand>
</feature>
<dbReference type="PROSITE" id="PS50862">
    <property type="entry name" value="AA_TRNA_LIGASE_II"/>
    <property type="match status" value="1"/>
</dbReference>
<dbReference type="GO" id="GO:0004815">
    <property type="term" value="F:aspartate-tRNA ligase activity"/>
    <property type="evidence" value="ECO:0007669"/>
    <property type="project" value="UniProtKB-UniRule"/>
</dbReference>
<evidence type="ECO:0000256" key="4">
    <source>
        <dbReference type="ARBA" id="ARBA00022840"/>
    </source>
</evidence>
<dbReference type="InterPro" id="IPR004524">
    <property type="entry name" value="Asp-tRNA-ligase_1"/>
</dbReference>
<dbReference type="OrthoDB" id="9802326at2"/>
<comment type="catalytic activity">
    <reaction evidence="7">
        <text>tRNA(Asx) + L-aspartate + ATP = L-aspartyl-tRNA(Asx) + AMP + diphosphate</text>
        <dbReference type="Rhea" id="RHEA:18349"/>
        <dbReference type="Rhea" id="RHEA-COMP:9710"/>
        <dbReference type="Rhea" id="RHEA-COMP:9711"/>
        <dbReference type="ChEBI" id="CHEBI:29991"/>
        <dbReference type="ChEBI" id="CHEBI:30616"/>
        <dbReference type="ChEBI" id="CHEBI:33019"/>
        <dbReference type="ChEBI" id="CHEBI:78442"/>
        <dbReference type="ChEBI" id="CHEBI:78516"/>
        <dbReference type="ChEBI" id="CHEBI:456215"/>
        <dbReference type="EC" id="6.1.1.23"/>
    </reaction>
</comment>
<dbReference type="PRINTS" id="PR01042">
    <property type="entry name" value="TRNASYNTHASP"/>
</dbReference>
<dbReference type="PhylomeDB" id="Q2JF66"/>
<dbReference type="InterPro" id="IPR047089">
    <property type="entry name" value="Asp-tRNA-ligase_1_N"/>
</dbReference>
<dbReference type="EC" id="6.1.1.23" evidence="7"/>
<dbReference type="InterPro" id="IPR004365">
    <property type="entry name" value="NA-bd_OB_tRNA"/>
</dbReference>
<feature type="binding site" evidence="7">
    <location>
        <position position="250"/>
    </location>
    <ligand>
        <name>ATP</name>
        <dbReference type="ChEBI" id="CHEBI:30616"/>
    </ligand>
</feature>
<comment type="similarity">
    <text evidence="1 7">Belongs to the class-II aminoacyl-tRNA synthetase family. Type 1 subfamily.</text>
</comment>
<evidence type="ECO:0000256" key="6">
    <source>
        <dbReference type="ARBA" id="ARBA00023146"/>
    </source>
</evidence>
<organism evidence="10 11">
    <name type="scientific">Frankia casuarinae (strain DSM 45818 / CECT 9043 / HFP020203 / CcI3)</name>
    <dbReference type="NCBI Taxonomy" id="106370"/>
    <lineage>
        <taxon>Bacteria</taxon>
        <taxon>Bacillati</taxon>
        <taxon>Actinomycetota</taxon>
        <taxon>Actinomycetes</taxon>
        <taxon>Frankiales</taxon>
        <taxon>Frankiaceae</taxon>
        <taxon>Frankia</taxon>
    </lineage>
</organism>
<dbReference type="Gene3D" id="3.30.930.10">
    <property type="entry name" value="Bira Bifunctional Protein, Domain 2"/>
    <property type="match status" value="1"/>
</dbReference>
<dbReference type="InterPro" id="IPR004364">
    <property type="entry name" value="Aa-tRNA-synt_II"/>
</dbReference>
<sequence length="620" mass="66756">MTTTQSTTGELPIPVAGAATSGGRQRTAMRTHMCGDLRSDHVDQTVTVCGWVAHRRQHGQSLTFVDLRDHSGIIQAVVDGSVDVRTEYVLRITGTVAVRPEGTANPALATGEVELRDCEVQVLSVATPPPFPLDDRADSVDEATRLAYRYLDLRRDRMQRNLRIRSAVLAAMRSALAPLDFVEVETPLLMPSTPEGAREFIVPSRQFPGSFYALPQSPQLFKQLLMVGGTDRYFQFARCLRDEDLRADRQYEFTQLDLEMSFVDQDDVLDVTSAAVLAAARAVTGGPVPPIERMSWHEAMNRFGVDKPDLRFGMELVELTAVFAGSGFKAFAGAEAVKGIRVPGGSASHNRRKLDDLTARAKGLGAKGLVWMRVGPGGELESPVAKFLSAEELAGIVAATAAVAGDLLLLVADEWATTCEVLGQLRNDLGRPPAGEGPLRFVWVVDFPLFVGVDPGTGRPKPGHHPFTRPHPDDVDKLETDPLAVRSRAYDLVLNGWELGSGSIRIHESGLQQRIFGILGISPAEAKARFGFFLTPFGYGAPPHGGFAVGIDRLVAILAGEENIREVIAFPKTQSGLDPLTGAPTPVTDRQLRELGVRVVTAPAPAPAPAPGQGQGPVAV</sequence>
<feature type="binding site" evidence="7">
    <location>
        <position position="498"/>
    </location>
    <ligand>
        <name>ATP</name>
        <dbReference type="ChEBI" id="CHEBI:30616"/>
    </ligand>
</feature>
<evidence type="ECO:0000256" key="3">
    <source>
        <dbReference type="ARBA" id="ARBA00022741"/>
    </source>
</evidence>
<dbReference type="GO" id="GO:0005524">
    <property type="term" value="F:ATP binding"/>
    <property type="evidence" value="ECO:0007669"/>
    <property type="project" value="UniProtKB-UniRule"/>
</dbReference>
<dbReference type="NCBIfam" id="NF001750">
    <property type="entry name" value="PRK00476.1"/>
    <property type="match status" value="1"/>
</dbReference>
<feature type="site" description="Important for tRNA non-discrimination" evidence="7">
    <location>
        <position position="102"/>
    </location>
</feature>
<dbReference type="Pfam" id="PF00152">
    <property type="entry name" value="tRNA-synt_2"/>
    <property type="match status" value="1"/>
</dbReference>
<feature type="region of interest" description="Aspartate" evidence="7">
    <location>
        <begin position="219"/>
        <end position="222"/>
    </location>
</feature>
<evidence type="ECO:0000256" key="8">
    <source>
        <dbReference type="SAM" id="MobiDB-lite"/>
    </source>
</evidence>
<reference evidence="10 11" key="1">
    <citation type="journal article" date="2007" name="Genome Res.">
        <title>Genome characteristics of facultatively symbiotic Frankia sp. strains reflect host range and host plant biogeography.</title>
        <authorList>
            <person name="Normand P."/>
            <person name="Lapierre P."/>
            <person name="Tisa L.S."/>
            <person name="Gogarten J.P."/>
            <person name="Alloisio N."/>
            <person name="Bagnarol E."/>
            <person name="Bassi C.A."/>
            <person name="Berry A.M."/>
            <person name="Bickhart D.M."/>
            <person name="Choisne N."/>
            <person name="Couloux A."/>
            <person name="Cournoyer B."/>
            <person name="Cruveiller S."/>
            <person name="Daubin V."/>
            <person name="Demange N."/>
            <person name="Francino M.P."/>
            <person name="Goltsman E."/>
            <person name="Huang Y."/>
            <person name="Kopp O.R."/>
            <person name="Labarre L."/>
            <person name="Lapidus A."/>
            <person name="Lavire C."/>
            <person name="Marechal J."/>
            <person name="Martinez M."/>
            <person name="Mastronunzio J.E."/>
            <person name="Mullin B.C."/>
            <person name="Niemann J."/>
            <person name="Pujic P."/>
            <person name="Rawnsley T."/>
            <person name="Rouy Z."/>
            <person name="Schenowitz C."/>
            <person name="Sellstedt A."/>
            <person name="Tavares F."/>
            <person name="Tomkins J.P."/>
            <person name="Vallenet D."/>
            <person name="Valverde C."/>
            <person name="Wall L.G."/>
            <person name="Wang Y."/>
            <person name="Medigue C."/>
            <person name="Benson D.R."/>
        </authorList>
    </citation>
    <scope>NUCLEOTIDE SEQUENCE [LARGE SCALE GENOMIC DNA]</scope>
    <source>
        <strain evidence="11">DSM 45818 / CECT 9043 / CcI3</strain>
    </source>
</reference>
<comment type="function">
    <text evidence="7">Aspartyl-tRNA synthetase with relaxed tRNA specificity since it is able to aspartylate not only its cognate tRNA(Asp) but also tRNA(Asn). Reaction proceeds in two steps: L-aspartate is first activated by ATP to form Asp-AMP and then transferred to the acceptor end of tRNA(Asp/Asn).</text>
</comment>
<protein>
    <recommendedName>
        <fullName evidence="7">Aspartate--tRNA(Asp/Asn) ligase</fullName>
        <ecNumber evidence="7">6.1.1.23</ecNumber>
    </recommendedName>
    <alternativeName>
        <fullName evidence="7">Aspartyl-tRNA synthetase</fullName>
        <shortName evidence="7">AspRS</shortName>
    </alternativeName>
    <alternativeName>
        <fullName evidence="7">Non-discriminating aspartyl-tRNA synthetase</fullName>
        <shortName evidence="7">ND-AspRS</shortName>
    </alternativeName>
</protein>
<dbReference type="GO" id="GO:0050560">
    <property type="term" value="F:aspartate-tRNA(Asn) ligase activity"/>
    <property type="evidence" value="ECO:0007669"/>
    <property type="project" value="UniProtKB-EC"/>
</dbReference>
<comment type="subunit">
    <text evidence="7">Homodimer.</text>
</comment>
<evidence type="ECO:0000256" key="5">
    <source>
        <dbReference type="ARBA" id="ARBA00022917"/>
    </source>
</evidence>
<evidence type="ECO:0000313" key="11">
    <source>
        <dbReference type="Proteomes" id="UP000001937"/>
    </source>
</evidence>
<dbReference type="Pfam" id="PF02938">
    <property type="entry name" value="GAD"/>
    <property type="match status" value="1"/>
</dbReference>
<keyword evidence="11" id="KW-1185">Reference proteome</keyword>
<dbReference type="AlphaFoldDB" id="Q2JF66"/>
<name>Q2JF66_FRACC</name>
<dbReference type="SUPFAM" id="SSF55681">
    <property type="entry name" value="Class II aaRS and biotin synthetases"/>
    <property type="match status" value="1"/>
</dbReference>
<dbReference type="Pfam" id="PF01336">
    <property type="entry name" value="tRNA_anti-codon"/>
    <property type="match status" value="1"/>
</dbReference>
<dbReference type="GO" id="GO:0005737">
    <property type="term" value="C:cytoplasm"/>
    <property type="evidence" value="ECO:0007669"/>
    <property type="project" value="UniProtKB-SubCell"/>
</dbReference>
<dbReference type="RefSeq" id="WP_011435145.1">
    <property type="nucleotide sequence ID" value="NC_007777.1"/>
</dbReference>
<feature type="region of interest" description="Disordered" evidence="8">
    <location>
        <begin position="1"/>
        <end position="26"/>
    </location>
</feature>
<dbReference type="Gene3D" id="3.30.1360.30">
    <property type="entry name" value="GAD-like domain"/>
    <property type="match status" value="1"/>
</dbReference>